<accession>A0A1Y2DS34</accession>
<keyword evidence="4" id="KW-1185">Reference proteome</keyword>
<dbReference type="InParanoid" id="A0A1Y2DS34"/>
<feature type="transmembrane region" description="Helical" evidence="2">
    <location>
        <begin position="387"/>
        <end position="404"/>
    </location>
</feature>
<reference evidence="3 4" key="1">
    <citation type="submission" date="2016-07" db="EMBL/GenBank/DDBJ databases">
        <title>Pervasive Adenine N6-methylation of Active Genes in Fungi.</title>
        <authorList>
            <consortium name="DOE Joint Genome Institute"/>
            <person name="Mondo S.J."/>
            <person name="Dannebaum R.O."/>
            <person name="Kuo R.C."/>
            <person name="Labutti K."/>
            <person name="Haridas S."/>
            <person name="Kuo A."/>
            <person name="Salamov A."/>
            <person name="Ahrendt S.R."/>
            <person name="Lipzen A."/>
            <person name="Sullivan W."/>
            <person name="Andreopoulos W.B."/>
            <person name="Clum A."/>
            <person name="Lindquist E."/>
            <person name="Daum C."/>
            <person name="Ramamoorthy G.K."/>
            <person name="Gryganskyi A."/>
            <person name="Culley D."/>
            <person name="Magnuson J.K."/>
            <person name="James T.Y."/>
            <person name="O'Malley M.A."/>
            <person name="Stajich J.E."/>
            <person name="Spatafora J.W."/>
            <person name="Visel A."/>
            <person name="Grigoriev I.V."/>
        </authorList>
    </citation>
    <scope>NUCLEOTIDE SEQUENCE [LARGE SCALE GENOMIC DNA]</scope>
    <source>
        <strain evidence="3 4">CBS 129021</strain>
    </source>
</reference>
<evidence type="ECO:0000256" key="1">
    <source>
        <dbReference type="SAM" id="MobiDB-lite"/>
    </source>
</evidence>
<dbReference type="PANTHER" id="PTHR35205">
    <property type="entry name" value="NB-ARC AND TPR DOMAIN PROTEIN"/>
    <property type="match status" value="1"/>
</dbReference>
<sequence>LERPEVLPIPSAIIPFNHDEDFVERREIFDRVHQKCARPGSRTALVGLGEVGKSQIAIEHAYQTRMRSPETWVFWVHASNRTRFEQSFRDIANYVKISGRQNPKANTFQLVHDWLRDERKGKWVLILDNLDDTGFLLESASPDRETDGLDSGNSKLLVSYLPQCPNGSILITTRDKNAALQLVEQSSIITVEPMDSAHALALVQKKLDTQENNDELSEFATSLEFMPLAIVQATAYISRRSPRCSVRQYLEEFRKSDRKKTSLLNYEGGELRRDREAKNYIIITWQLSFDHIRRIKPSAADLLSLMSFFDRQGIPEALLRNYSGPGNNQQHQNESDDDSDGVGKIVYYTVICKSGDYEDSVSKDPRYIGLVLWQLYHADSPITSLDMLIMLIPALVAMLLLFCHRVQRDSHVHRTCSHPFR</sequence>
<gene>
    <name evidence="3" type="ORF">BCR38DRAFT_346234</name>
</gene>
<keyword evidence="3" id="KW-0378">Hydrolase</keyword>
<proteinExistence type="predicted"/>
<dbReference type="SUPFAM" id="SSF52540">
    <property type="entry name" value="P-loop containing nucleoside triphosphate hydrolases"/>
    <property type="match status" value="1"/>
</dbReference>
<evidence type="ECO:0000313" key="3">
    <source>
        <dbReference type="EMBL" id="ORY62088.1"/>
    </source>
</evidence>
<evidence type="ECO:0000256" key="2">
    <source>
        <dbReference type="SAM" id="Phobius"/>
    </source>
</evidence>
<dbReference type="GO" id="GO:0016787">
    <property type="term" value="F:hydrolase activity"/>
    <property type="evidence" value="ECO:0007669"/>
    <property type="project" value="UniProtKB-KW"/>
</dbReference>
<keyword evidence="2" id="KW-0812">Transmembrane</keyword>
<dbReference type="OrthoDB" id="4774306at2759"/>
<dbReference type="Gene3D" id="3.40.50.300">
    <property type="entry name" value="P-loop containing nucleotide triphosphate hydrolases"/>
    <property type="match status" value="1"/>
</dbReference>
<protein>
    <submittedName>
        <fullName evidence="3">p-loop containing nucleoside triphosphate hydrolase protein</fullName>
    </submittedName>
</protein>
<comment type="caution">
    <text evidence="3">The sequence shown here is derived from an EMBL/GenBank/DDBJ whole genome shotgun (WGS) entry which is preliminary data.</text>
</comment>
<dbReference type="Proteomes" id="UP000193689">
    <property type="component" value="Unassembled WGS sequence"/>
</dbReference>
<keyword evidence="2" id="KW-1133">Transmembrane helix</keyword>
<dbReference type="EMBL" id="MCFJ01000009">
    <property type="protein sequence ID" value="ORY62088.1"/>
    <property type="molecule type" value="Genomic_DNA"/>
</dbReference>
<evidence type="ECO:0000313" key="4">
    <source>
        <dbReference type="Proteomes" id="UP000193689"/>
    </source>
</evidence>
<dbReference type="GeneID" id="63772455"/>
<dbReference type="AlphaFoldDB" id="A0A1Y2DS34"/>
<dbReference type="STRING" id="1141098.A0A1Y2DS34"/>
<organism evidence="3 4">
    <name type="scientific">Pseudomassariella vexata</name>
    <dbReference type="NCBI Taxonomy" id="1141098"/>
    <lineage>
        <taxon>Eukaryota</taxon>
        <taxon>Fungi</taxon>
        <taxon>Dikarya</taxon>
        <taxon>Ascomycota</taxon>
        <taxon>Pezizomycotina</taxon>
        <taxon>Sordariomycetes</taxon>
        <taxon>Xylariomycetidae</taxon>
        <taxon>Amphisphaeriales</taxon>
        <taxon>Pseudomassariaceae</taxon>
        <taxon>Pseudomassariella</taxon>
    </lineage>
</organism>
<dbReference type="PANTHER" id="PTHR35205:SF1">
    <property type="entry name" value="ZU5 DOMAIN-CONTAINING PROTEIN"/>
    <property type="match status" value="1"/>
</dbReference>
<keyword evidence="2" id="KW-0472">Membrane</keyword>
<name>A0A1Y2DS34_9PEZI</name>
<dbReference type="RefSeq" id="XP_040713924.1">
    <property type="nucleotide sequence ID" value="XM_040856243.1"/>
</dbReference>
<feature type="non-terminal residue" evidence="3">
    <location>
        <position position="1"/>
    </location>
</feature>
<feature type="region of interest" description="Disordered" evidence="1">
    <location>
        <begin position="320"/>
        <end position="341"/>
    </location>
</feature>
<dbReference type="InterPro" id="IPR027417">
    <property type="entry name" value="P-loop_NTPase"/>
</dbReference>